<dbReference type="Proteomes" id="UP000541535">
    <property type="component" value="Unassembled WGS sequence"/>
</dbReference>
<dbReference type="InterPro" id="IPR006675">
    <property type="entry name" value="HDIG_dom"/>
</dbReference>
<comment type="caution">
    <text evidence="2">The sequence shown here is derived from an EMBL/GenBank/DDBJ whole genome shotgun (WGS) entry which is preliminary data.</text>
</comment>
<keyword evidence="3" id="KW-1185">Reference proteome</keyword>
<dbReference type="RefSeq" id="WP_183440463.1">
    <property type="nucleotide sequence ID" value="NZ_JACHXD010000003.1"/>
</dbReference>
<dbReference type="PROSITE" id="PS51833">
    <property type="entry name" value="HDOD"/>
    <property type="match status" value="1"/>
</dbReference>
<accession>A0A7W5B9A4</accession>
<feature type="domain" description="HDOD" evidence="1">
    <location>
        <begin position="17"/>
        <end position="211"/>
    </location>
</feature>
<protein>
    <submittedName>
        <fullName evidence="2">Putative nucleotidyltransferase with HDIG domain</fullName>
    </submittedName>
</protein>
<evidence type="ECO:0000313" key="3">
    <source>
        <dbReference type="Proteomes" id="UP000541535"/>
    </source>
</evidence>
<dbReference type="InterPro" id="IPR052340">
    <property type="entry name" value="RNase_Y/CdgJ"/>
</dbReference>
<sequence length="269" mass="28989">MNGAPSAAEALRRLRDLPSLPDAVSELLTLMQRDDLDTRYLAERIALDQAIAAKTLRLANSSFYGLAARVSSLQQAIAVLGVHSIRTLVTAIAMTGSLRVPEAAGFDQRAFWRHSLAAAAAARALARRQQQNPESAFTAGLLHDIGVPVLATSFPDEYAAMEAWRRAHASKQREAEQACFGFDHAAVGGALAGHWHFPPLIQDAVARHHEAAWQARSLPLTVHLANLLAHGEEPAPPAWQALDLDLPAWRAAGLQGGQDCQAMCQVLLN</sequence>
<dbReference type="PANTHER" id="PTHR33525:SF3">
    <property type="entry name" value="RIBONUCLEASE Y"/>
    <property type="match status" value="1"/>
</dbReference>
<dbReference type="Gene3D" id="1.10.3210.10">
    <property type="entry name" value="Hypothetical protein af1432"/>
    <property type="match status" value="1"/>
</dbReference>
<name>A0A7W5B9A4_9BURK</name>
<evidence type="ECO:0000313" key="2">
    <source>
        <dbReference type="EMBL" id="MBB3118570.1"/>
    </source>
</evidence>
<proteinExistence type="predicted"/>
<dbReference type="Pfam" id="PF08668">
    <property type="entry name" value="HDOD"/>
    <property type="match status" value="1"/>
</dbReference>
<keyword evidence="2" id="KW-0808">Transferase</keyword>
<reference evidence="2 3" key="1">
    <citation type="submission" date="2020-08" db="EMBL/GenBank/DDBJ databases">
        <title>Genomic Encyclopedia of Type Strains, Phase III (KMG-III): the genomes of soil and plant-associated and newly described type strains.</title>
        <authorList>
            <person name="Whitman W."/>
        </authorList>
    </citation>
    <scope>NUCLEOTIDE SEQUENCE [LARGE SCALE GENOMIC DNA]</scope>
    <source>
        <strain evidence="2 3">CECT 8897</strain>
    </source>
</reference>
<dbReference type="PANTHER" id="PTHR33525">
    <property type="match status" value="1"/>
</dbReference>
<dbReference type="EMBL" id="JACHXD010000003">
    <property type="protein sequence ID" value="MBB3118570.1"/>
    <property type="molecule type" value="Genomic_DNA"/>
</dbReference>
<organism evidence="2 3">
    <name type="scientific">Pseudoduganella violacea</name>
    <dbReference type="NCBI Taxonomy" id="1715466"/>
    <lineage>
        <taxon>Bacteria</taxon>
        <taxon>Pseudomonadati</taxon>
        <taxon>Pseudomonadota</taxon>
        <taxon>Betaproteobacteria</taxon>
        <taxon>Burkholderiales</taxon>
        <taxon>Oxalobacteraceae</taxon>
        <taxon>Telluria group</taxon>
        <taxon>Pseudoduganella</taxon>
    </lineage>
</organism>
<dbReference type="AlphaFoldDB" id="A0A7W5B9A4"/>
<evidence type="ECO:0000259" key="1">
    <source>
        <dbReference type="PROSITE" id="PS51833"/>
    </source>
</evidence>
<dbReference type="InterPro" id="IPR013976">
    <property type="entry name" value="HDOD"/>
</dbReference>
<dbReference type="GO" id="GO:0016740">
    <property type="term" value="F:transferase activity"/>
    <property type="evidence" value="ECO:0007669"/>
    <property type="project" value="UniProtKB-KW"/>
</dbReference>
<dbReference type="NCBIfam" id="TIGR00277">
    <property type="entry name" value="HDIG"/>
    <property type="match status" value="1"/>
</dbReference>
<dbReference type="SUPFAM" id="SSF109604">
    <property type="entry name" value="HD-domain/PDEase-like"/>
    <property type="match status" value="1"/>
</dbReference>
<gene>
    <name evidence="2" type="ORF">FHS03_001601</name>
</gene>